<dbReference type="STRING" id="1314781.A0A165PVN8"/>
<keyword evidence="4" id="KW-1185">Reference proteome</keyword>
<dbReference type="InParanoid" id="A0A165PVN8"/>
<proteinExistence type="predicted"/>
<evidence type="ECO:0000313" key="3">
    <source>
        <dbReference type="EMBL" id="KZW02727.1"/>
    </source>
</evidence>
<keyword evidence="1" id="KW-0812">Transmembrane</keyword>
<name>A0A165PVN8_EXIGL</name>
<dbReference type="OrthoDB" id="2535105at2759"/>
<keyword evidence="1" id="KW-0472">Membrane</keyword>
<feature type="transmembrane region" description="Helical" evidence="1">
    <location>
        <begin position="161"/>
        <end position="182"/>
    </location>
</feature>
<evidence type="ECO:0000256" key="1">
    <source>
        <dbReference type="SAM" id="Phobius"/>
    </source>
</evidence>
<sequence length="212" mass="23341">MAPSALDLQLGALEIGLGICCFLVGIVTLQTLNYFRNFGRDPWTIKLLVATVYTFDLIHSAFLLHTLYVYSVTNFGNAERMEFSVWSLNTSIIFQGLVILLVQTIVSTDFKFYSFAVVEIRFQTFVAATLAITAINDVAIASCVVGSLLKQKTGFSSTNKLIDKIIGFVVGTGLLTSVLAVVDLITFVTMKNFIWLGILIIIVKGLYDHPLP</sequence>
<feature type="domain" description="DUF6534" evidence="2">
    <location>
        <begin position="134"/>
        <end position="203"/>
    </location>
</feature>
<evidence type="ECO:0000259" key="2">
    <source>
        <dbReference type="Pfam" id="PF20152"/>
    </source>
</evidence>
<feature type="transmembrane region" description="Helical" evidence="1">
    <location>
        <begin position="83"/>
        <end position="105"/>
    </location>
</feature>
<gene>
    <name evidence="3" type="ORF">EXIGLDRAFT_759834</name>
</gene>
<dbReference type="PANTHER" id="PTHR40465:SF1">
    <property type="entry name" value="DUF6534 DOMAIN-CONTAINING PROTEIN"/>
    <property type="match status" value="1"/>
</dbReference>
<feature type="transmembrane region" description="Helical" evidence="1">
    <location>
        <begin position="47"/>
        <end position="71"/>
    </location>
</feature>
<dbReference type="Proteomes" id="UP000077266">
    <property type="component" value="Unassembled WGS sequence"/>
</dbReference>
<evidence type="ECO:0000313" key="4">
    <source>
        <dbReference type="Proteomes" id="UP000077266"/>
    </source>
</evidence>
<accession>A0A165PVN8</accession>
<dbReference type="PANTHER" id="PTHR40465">
    <property type="entry name" value="CHROMOSOME 1, WHOLE GENOME SHOTGUN SEQUENCE"/>
    <property type="match status" value="1"/>
</dbReference>
<protein>
    <recommendedName>
        <fullName evidence="2">DUF6534 domain-containing protein</fullName>
    </recommendedName>
</protein>
<dbReference type="Pfam" id="PF20152">
    <property type="entry name" value="DUF6534"/>
    <property type="match status" value="1"/>
</dbReference>
<dbReference type="EMBL" id="KV425887">
    <property type="protein sequence ID" value="KZW02727.1"/>
    <property type="molecule type" value="Genomic_DNA"/>
</dbReference>
<dbReference type="AlphaFoldDB" id="A0A165PVN8"/>
<dbReference type="InterPro" id="IPR045339">
    <property type="entry name" value="DUF6534"/>
</dbReference>
<reference evidence="3 4" key="1">
    <citation type="journal article" date="2016" name="Mol. Biol. Evol.">
        <title>Comparative Genomics of Early-Diverging Mushroom-Forming Fungi Provides Insights into the Origins of Lignocellulose Decay Capabilities.</title>
        <authorList>
            <person name="Nagy L.G."/>
            <person name="Riley R."/>
            <person name="Tritt A."/>
            <person name="Adam C."/>
            <person name="Daum C."/>
            <person name="Floudas D."/>
            <person name="Sun H."/>
            <person name="Yadav J.S."/>
            <person name="Pangilinan J."/>
            <person name="Larsson K.H."/>
            <person name="Matsuura K."/>
            <person name="Barry K."/>
            <person name="Labutti K."/>
            <person name="Kuo R."/>
            <person name="Ohm R.A."/>
            <person name="Bhattacharya S.S."/>
            <person name="Shirouzu T."/>
            <person name="Yoshinaga Y."/>
            <person name="Martin F.M."/>
            <person name="Grigoriev I.V."/>
            <person name="Hibbett D.S."/>
        </authorList>
    </citation>
    <scope>NUCLEOTIDE SEQUENCE [LARGE SCALE GENOMIC DNA]</scope>
    <source>
        <strain evidence="3 4">HHB12029</strain>
    </source>
</reference>
<feature type="transmembrane region" description="Helical" evidence="1">
    <location>
        <begin position="125"/>
        <end position="149"/>
    </location>
</feature>
<feature type="transmembrane region" description="Helical" evidence="1">
    <location>
        <begin position="12"/>
        <end position="35"/>
    </location>
</feature>
<keyword evidence="1" id="KW-1133">Transmembrane helix</keyword>
<organism evidence="3 4">
    <name type="scientific">Exidia glandulosa HHB12029</name>
    <dbReference type="NCBI Taxonomy" id="1314781"/>
    <lineage>
        <taxon>Eukaryota</taxon>
        <taxon>Fungi</taxon>
        <taxon>Dikarya</taxon>
        <taxon>Basidiomycota</taxon>
        <taxon>Agaricomycotina</taxon>
        <taxon>Agaricomycetes</taxon>
        <taxon>Auriculariales</taxon>
        <taxon>Exidiaceae</taxon>
        <taxon>Exidia</taxon>
    </lineage>
</organism>